<accession>A0AA40EUV8</accession>
<keyword evidence="1" id="KW-0175">Coiled coil</keyword>
<feature type="coiled-coil region" evidence="1">
    <location>
        <begin position="224"/>
        <end position="258"/>
    </location>
</feature>
<gene>
    <name evidence="3" type="ORF">B0T18DRAFT_141173</name>
</gene>
<keyword evidence="4" id="KW-1185">Reference proteome</keyword>
<dbReference type="EMBL" id="JAUKUD010000004">
    <property type="protein sequence ID" value="KAK0745988.1"/>
    <property type="molecule type" value="Genomic_DNA"/>
</dbReference>
<evidence type="ECO:0000313" key="3">
    <source>
        <dbReference type="EMBL" id="KAK0745988.1"/>
    </source>
</evidence>
<name>A0AA40EUV8_9PEZI</name>
<feature type="region of interest" description="Disordered" evidence="2">
    <location>
        <begin position="263"/>
        <end position="290"/>
    </location>
</feature>
<reference evidence="3" key="1">
    <citation type="submission" date="2023-06" db="EMBL/GenBank/DDBJ databases">
        <title>Genome-scale phylogeny and comparative genomics of the fungal order Sordariales.</title>
        <authorList>
            <consortium name="Lawrence Berkeley National Laboratory"/>
            <person name="Hensen N."/>
            <person name="Bonometti L."/>
            <person name="Westerberg I."/>
            <person name="Brannstrom I.O."/>
            <person name="Guillou S."/>
            <person name="Cros-Aarteil S."/>
            <person name="Calhoun S."/>
            <person name="Haridas S."/>
            <person name="Kuo A."/>
            <person name="Mondo S."/>
            <person name="Pangilinan J."/>
            <person name="Riley R."/>
            <person name="LaButti K."/>
            <person name="Andreopoulos B."/>
            <person name="Lipzen A."/>
            <person name="Chen C."/>
            <person name="Yanf M."/>
            <person name="Daum C."/>
            <person name="Ng V."/>
            <person name="Clum A."/>
            <person name="Steindorff A."/>
            <person name="Ohm R."/>
            <person name="Martin F."/>
            <person name="Silar P."/>
            <person name="Natvig D."/>
            <person name="Lalanne C."/>
            <person name="Gautier V."/>
            <person name="Ament-velasquez S.L."/>
            <person name="Kruys A."/>
            <person name="Hutchinson M.I."/>
            <person name="Powell A.J."/>
            <person name="Barry K."/>
            <person name="Miller A.N."/>
            <person name="Grigoriev I.V."/>
            <person name="Debuchy R."/>
            <person name="Gladieux P."/>
            <person name="Thoren M.H."/>
            <person name="Johannesson H."/>
        </authorList>
    </citation>
    <scope>NUCLEOTIDE SEQUENCE</scope>
    <source>
        <strain evidence="3">SMH3187-1</strain>
    </source>
</reference>
<feature type="region of interest" description="Disordered" evidence="2">
    <location>
        <begin position="1"/>
        <end position="51"/>
    </location>
</feature>
<sequence length="290" mass="29993">MSPADSPNPLGGGGQQQDDASPPPNGVASPASSSSPALAPAPAPAPATSGSVVDNLTQALRDLARGPRSSSSSSSRGLACTLPLLRSEWTCQRGGGGRGEVPWPCRRRRGLCRVEPLSAVVVSFRRAKADERETWATQIGLFVSCHGVWPAQWQARETLGTAEPSHPFAMSLAGGRVCNHVYLDPSRPLTPAAVIGRRVYMPSSGSTAVHCPQEGEAKANLPSTNRGEQTAAALEANLSALESKLDDMLALLDTAAEEGNGVGAALALLDTDDEDQPAANGDSEQTGQGQ</sequence>
<protein>
    <submittedName>
        <fullName evidence="3">Uncharacterized protein</fullName>
    </submittedName>
</protein>
<dbReference type="Proteomes" id="UP001172155">
    <property type="component" value="Unassembled WGS sequence"/>
</dbReference>
<comment type="caution">
    <text evidence="3">The sequence shown here is derived from an EMBL/GenBank/DDBJ whole genome shotgun (WGS) entry which is preliminary data.</text>
</comment>
<organism evidence="3 4">
    <name type="scientific">Schizothecium vesticola</name>
    <dbReference type="NCBI Taxonomy" id="314040"/>
    <lineage>
        <taxon>Eukaryota</taxon>
        <taxon>Fungi</taxon>
        <taxon>Dikarya</taxon>
        <taxon>Ascomycota</taxon>
        <taxon>Pezizomycotina</taxon>
        <taxon>Sordariomycetes</taxon>
        <taxon>Sordariomycetidae</taxon>
        <taxon>Sordariales</taxon>
        <taxon>Schizotheciaceae</taxon>
        <taxon>Schizothecium</taxon>
    </lineage>
</organism>
<evidence type="ECO:0000313" key="4">
    <source>
        <dbReference type="Proteomes" id="UP001172155"/>
    </source>
</evidence>
<feature type="compositionally biased region" description="Low complexity" evidence="2">
    <location>
        <begin position="26"/>
        <end position="38"/>
    </location>
</feature>
<evidence type="ECO:0000256" key="2">
    <source>
        <dbReference type="SAM" id="MobiDB-lite"/>
    </source>
</evidence>
<dbReference type="AlphaFoldDB" id="A0AA40EUV8"/>
<evidence type="ECO:0000256" key="1">
    <source>
        <dbReference type="SAM" id="Coils"/>
    </source>
</evidence>
<proteinExistence type="predicted"/>